<dbReference type="WBParaSite" id="MBELARI_LOCUS869.1">
    <property type="protein sequence ID" value="MBELARI_LOCUS869.1"/>
    <property type="gene ID" value="MBELARI_LOCUS869"/>
</dbReference>
<dbReference type="SMART" id="SM00220">
    <property type="entry name" value="S_TKc"/>
    <property type="match status" value="1"/>
</dbReference>
<keyword evidence="2" id="KW-1185">Reference proteome</keyword>
<dbReference type="Gene3D" id="1.10.510.10">
    <property type="entry name" value="Transferase(Phosphotransferase) domain 1"/>
    <property type="match status" value="1"/>
</dbReference>
<dbReference type="InterPro" id="IPR000719">
    <property type="entry name" value="Prot_kinase_dom"/>
</dbReference>
<dbReference type="AlphaFoldDB" id="A0AAF3FNR4"/>
<dbReference type="SUPFAM" id="SSF56112">
    <property type="entry name" value="Protein kinase-like (PK-like)"/>
    <property type="match status" value="1"/>
</dbReference>
<dbReference type="Pfam" id="PF00069">
    <property type="entry name" value="Pkinase"/>
    <property type="match status" value="1"/>
</dbReference>
<name>A0AAF3FNR4_9BILA</name>
<dbReference type="GO" id="GO:0004674">
    <property type="term" value="F:protein serine/threonine kinase activity"/>
    <property type="evidence" value="ECO:0007669"/>
    <property type="project" value="TreeGrafter"/>
</dbReference>
<dbReference type="GO" id="GO:0005524">
    <property type="term" value="F:ATP binding"/>
    <property type="evidence" value="ECO:0007669"/>
    <property type="project" value="InterPro"/>
</dbReference>
<dbReference type="PROSITE" id="PS50011">
    <property type="entry name" value="PROTEIN_KINASE_DOM"/>
    <property type="match status" value="1"/>
</dbReference>
<sequence length="317" mass="36492">MSSKIEIGRGTFGIVFLETDFHPVTASKYILKSSDPKIEQTFQREWEALKLLSHPNIVQVYELSEEDFCGKPYHVIKMEFCVRGSLRQVINNRKIIYSMKTFSCWAEHLLAGLVCLENHGIIHRDLKPENVLVTRDWILKIGDFGCVRRENDTKELSKDGTLRYMSPECAGFGMATGKRKVTCKSDLYASGLIMWEILERRKVFTELSEYTVLQNLMRGINKLECLDAPFEVVDLISRCTRIEHNQRPKVNDVHKVMVGIRRAYSNIEFEPIIEIDNDTLVKPIAFEQFNVKQSTSTIGIIDDSSTNITLKNNLQTY</sequence>
<reference evidence="3" key="1">
    <citation type="submission" date="2024-02" db="UniProtKB">
        <authorList>
            <consortium name="WormBaseParasite"/>
        </authorList>
    </citation>
    <scope>IDENTIFICATION</scope>
</reference>
<dbReference type="InterPro" id="IPR051681">
    <property type="entry name" value="Ser/Thr_Kinases-Pseudokinases"/>
</dbReference>
<organism evidence="2 3">
    <name type="scientific">Mesorhabditis belari</name>
    <dbReference type="NCBI Taxonomy" id="2138241"/>
    <lineage>
        <taxon>Eukaryota</taxon>
        <taxon>Metazoa</taxon>
        <taxon>Ecdysozoa</taxon>
        <taxon>Nematoda</taxon>
        <taxon>Chromadorea</taxon>
        <taxon>Rhabditida</taxon>
        <taxon>Rhabditina</taxon>
        <taxon>Rhabditomorpha</taxon>
        <taxon>Rhabditoidea</taxon>
        <taxon>Rhabditidae</taxon>
        <taxon>Mesorhabditinae</taxon>
        <taxon>Mesorhabditis</taxon>
    </lineage>
</organism>
<dbReference type="Proteomes" id="UP000887575">
    <property type="component" value="Unassembled WGS sequence"/>
</dbReference>
<feature type="domain" description="Protein kinase" evidence="1">
    <location>
        <begin position="1"/>
        <end position="257"/>
    </location>
</feature>
<evidence type="ECO:0000313" key="2">
    <source>
        <dbReference type="Proteomes" id="UP000887575"/>
    </source>
</evidence>
<accession>A0AAF3FNR4</accession>
<dbReference type="PROSITE" id="PS00108">
    <property type="entry name" value="PROTEIN_KINASE_ST"/>
    <property type="match status" value="1"/>
</dbReference>
<dbReference type="InterPro" id="IPR008271">
    <property type="entry name" value="Ser/Thr_kinase_AS"/>
</dbReference>
<dbReference type="PANTHER" id="PTHR44329">
    <property type="entry name" value="SERINE/THREONINE-PROTEIN KINASE TNNI3K-RELATED"/>
    <property type="match status" value="1"/>
</dbReference>
<proteinExistence type="predicted"/>
<dbReference type="InterPro" id="IPR011009">
    <property type="entry name" value="Kinase-like_dom_sf"/>
</dbReference>
<evidence type="ECO:0000259" key="1">
    <source>
        <dbReference type="PROSITE" id="PS50011"/>
    </source>
</evidence>
<evidence type="ECO:0000313" key="3">
    <source>
        <dbReference type="WBParaSite" id="MBELARI_LOCUS869.1"/>
    </source>
</evidence>
<protein>
    <submittedName>
        <fullName evidence="3">Protein kinase domain-containing protein</fullName>
    </submittedName>
</protein>